<keyword evidence="2" id="KW-0472">Membrane</keyword>
<evidence type="ECO:0000313" key="4">
    <source>
        <dbReference type="Proteomes" id="UP001338125"/>
    </source>
</evidence>
<evidence type="ECO:0000313" key="3">
    <source>
        <dbReference type="EMBL" id="KAK5992659.1"/>
    </source>
</evidence>
<keyword evidence="2" id="KW-1133">Transmembrane helix</keyword>
<dbReference type="Proteomes" id="UP001338125">
    <property type="component" value="Unassembled WGS sequence"/>
</dbReference>
<keyword evidence="2" id="KW-0812">Transmembrane</keyword>
<organism evidence="3 4">
    <name type="scientific">Cladobotryum mycophilum</name>
    <dbReference type="NCBI Taxonomy" id="491253"/>
    <lineage>
        <taxon>Eukaryota</taxon>
        <taxon>Fungi</taxon>
        <taxon>Dikarya</taxon>
        <taxon>Ascomycota</taxon>
        <taxon>Pezizomycotina</taxon>
        <taxon>Sordariomycetes</taxon>
        <taxon>Hypocreomycetidae</taxon>
        <taxon>Hypocreales</taxon>
        <taxon>Hypocreaceae</taxon>
        <taxon>Cladobotryum</taxon>
    </lineage>
</organism>
<comment type="caution">
    <text evidence="3">The sequence shown here is derived from an EMBL/GenBank/DDBJ whole genome shotgun (WGS) entry which is preliminary data.</text>
</comment>
<name>A0ABR0SKT9_9HYPO</name>
<sequence length="627" mass="70361">MSSSRRREVPTEGSWRLVDGENESFDTRYLSSFDEDDLIAPMSSGHPSSGYPTQLSFAASQGGMSFASQDSIRDFTNHQDDEQVILREPFRPTVPPSVTSGSTATSRPSLYYTPELQLRMPRIDIDSDMASSGRDSLRTSRGWQWNQSSNEGLDYVSESEEDDYEEEEEIYTTRSRRRSSHGQSKEALGFLRNQNTERDSMKPKLTNDRSSKLSPRPLYNVLGRTFSFLRLLFGYLIIPVILSSGIYFFYNSDISTPNIMLEPLSISLAPFSLAPFSLAPLSLDFISLDSISLAPICRIPGASHLNLPFCESTVSEVQNGAVCNIDFKDLISAQAKFEDILSKGRYGSAIPLELKGSEIATRSLRGLLKESDIPSRNELIFELSSYIEKVGRASSDLQTFYIHIGSTVDSVININRWTLRHMSSLSVEPETPNVPPIVAWAAWVVSYFRPSQQDLTDRILLEKYAEHIVLIQDRLERLTDEGSALALLLSHSKNHLSVIQERAKSPPHPVPSKPDSLLAGILSYIGGIVDEQRDLREQLDLLEKVDEQYSDAISYLVTLIDELKDIHAELGDLLRRSSEPATIWDDEDAPSVQSTLHEQIDMIKTGIRKLESAKRRNAESNTGREYA</sequence>
<evidence type="ECO:0000256" key="1">
    <source>
        <dbReference type="SAM" id="MobiDB-lite"/>
    </source>
</evidence>
<feature type="transmembrane region" description="Helical" evidence="2">
    <location>
        <begin position="228"/>
        <end position="250"/>
    </location>
</feature>
<proteinExistence type="predicted"/>
<feature type="compositionally biased region" description="Acidic residues" evidence="1">
    <location>
        <begin position="157"/>
        <end position="170"/>
    </location>
</feature>
<accession>A0ABR0SKT9</accession>
<feature type="region of interest" description="Disordered" evidence="1">
    <location>
        <begin position="152"/>
        <end position="211"/>
    </location>
</feature>
<evidence type="ECO:0000256" key="2">
    <source>
        <dbReference type="SAM" id="Phobius"/>
    </source>
</evidence>
<feature type="compositionally biased region" description="Basic and acidic residues" evidence="1">
    <location>
        <begin position="195"/>
        <end position="211"/>
    </location>
</feature>
<reference evidence="3 4" key="1">
    <citation type="submission" date="2024-01" db="EMBL/GenBank/DDBJ databases">
        <title>Complete genome of Cladobotryum mycophilum ATHUM6906.</title>
        <authorList>
            <person name="Christinaki A.C."/>
            <person name="Myridakis A.I."/>
            <person name="Kouvelis V.N."/>
        </authorList>
    </citation>
    <scope>NUCLEOTIDE SEQUENCE [LARGE SCALE GENOMIC DNA]</scope>
    <source>
        <strain evidence="3 4">ATHUM6906</strain>
    </source>
</reference>
<dbReference type="EMBL" id="JAVFKD010000012">
    <property type="protein sequence ID" value="KAK5992659.1"/>
    <property type="molecule type" value="Genomic_DNA"/>
</dbReference>
<keyword evidence="4" id="KW-1185">Reference proteome</keyword>
<gene>
    <name evidence="3" type="ORF">PT974_06074</name>
</gene>
<protein>
    <submittedName>
        <fullName evidence="3">Uncharacterized protein</fullName>
    </submittedName>
</protein>